<dbReference type="AlphaFoldDB" id="A0A5C3PSC5"/>
<organism evidence="2 3">
    <name type="scientific">Polyporus arcularius HHB13444</name>
    <dbReference type="NCBI Taxonomy" id="1314778"/>
    <lineage>
        <taxon>Eukaryota</taxon>
        <taxon>Fungi</taxon>
        <taxon>Dikarya</taxon>
        <taxon>Basidiomycota</taxon>
        <taxon>Agaricomycotina</taxon>
        <taxon>Agaricomycetes</taxon>
        <taxon>Polyporales</taxon>
        <taxon>Polyporaceae</taxon>
        <taxon>Polyporus</taxon>
    </lineage>
</organism>
<evidence type="ECO:0000256" key="1">
    <source>
        <dbReference type="SAM" id="MobiDB-lite"/>
    </source>
</evidence>
<evidence type="ECO:0000313" key="3">
    <source>
        <dbReference type="Proteomes" id="UP000308197"/>
    </source>
</evidence>
<feature type="compositionally biased region" description="Basic and acidic residues" evidence="1">
    <location>
        <begin position="12"/>
        <end position="23"/>
    </location>
</feature>
<dbReference type="Proteomes" id="UP000308197">
    <property type="component" value="Unassembled WGS sequence"/>
</dbReference>
<feature type="region of interest" description="Disordered" evidence="1">
    <location>
        <begin position="1"/>
        <end position="24"/>
    </location>
</feature>
<keyword evidence="3" id="KW-1185">Reference proteome</keyword>
<evidence type="ECO:0000313" key="2">
    <source>
        <dbReference type="EMBL" id="TFK92402.1"/>
    </source>
</evidence>
<accession>A0A5C3PSC5</accession>
<feature type="compositionally biased region" description="Basic residues" evidence="1">
    <location>
        <begin position="1"/>
        <end position="11"/>
    </location>
</feature>
<sequence>MQRSRRKGAPRRVHDQIRHHEPRPAFTESLATVLDLPTAVDDGVHGTLLLDGKRNRCNSCGDMSHTALSNAREQRHDASLHPNALSFSLLPLGLVPFLSKSWSGRTAGSSINVLSPSCVAAVPPKSPKCRTARSTPVHSHLRMSLGSEDCHINELRDL</sequence>
<dbReference type="InParanoid" id="A0A5C3PSC5"/>
<dbReference type="EMBL" id="ML210999">
    <property type="protein sequence ID" value="TFK92402.1"/>
    <property type="molecule type" value="Genomic_DNA"/>
</dbReference>
<reference evidence="2 3" key="1">
    <citation type="journal article" date="2019" name="Nat. Ecol. Evol.">
        <title>Megaphylogeny resolves global patterns of mushroom evolution.</title>
        <authorList>
            <person name="Varga T."/>
            <person name="Krizsan K."/>
            <person name="Foldi C."/>
            <person name="Dima B."/>
            <person name="Sanchez-Garcia M."/>
            <person name="Sanchez-Ramirez S."/>
            <person name="Szollosi G.J."/>
            <person name="Szarkandi J.G."/>
            <person name="Papp V."/>
            <person name="Albert L."/>
            <person name="Andreopoulos W."/>
            <person name="Angelini C."/>
            <person name="Antonin V."/>
            <person name="Barry K.W."/>
            <person name="Bougher N.L."/>
            <person name="Buchanan P."/>
            <person name="Buyck B."/>
            <person name="Bense V."/>
            <person name="Catcheside P."/>
            <person name="Chovatia M."/>
            <person name="Cooper J."/>
            <person name="Damon W."/>
            <person name="Desjardin D."/>
            <person name="Finy P."/>
            <person name="Geml J."/>
            <person name="Haridas S."/>
            <person name="Hughes K."/>
            <person name="Justo A."/>
            <person name="Karasinski D."/>
            <person name="Kautmanova I."/>
            <person name="Kiss B."/>
            <person name="Kocsube S."/>
            <person name="Kotiranta H."/>
            <person name="LaButti K.M."/>
            <person name="Lechner B.E."/>
            <person name="Liimatainen K."/>
            <person name="Lipzen A."/>
            <person name="Lukacs Z."/>
            <person name="Mihaltcheva S."/>
            <person name="Morgado L.N."/>
            <person name="Niskanen T."/>
            <person name="Noordeloos M.E."/>
            <person name="Ohm R.A."/>
            <person name="Ortiz-Santana B."/>
            <person name="Ovrebo C."/>
            <person name="Racz N."/>
            <person name="Riley R."/>
            <person name="Savchenko A."/>
            <person name="Shiryaev A."/>
            <person name="Soop K."/>
            <person name="Spirin V."/>
            <person name="Szebenyi C."/>
            <person name="Tomsovsky M."/>
            <person name="Tulloss R.E."/>
            <person name="Uehling J."/>
            <person name="Grigoriev I.V."/>
            <person name="Vagvolgyi C."/>
            <person name="Papp T."/>
            <person name="Martin F.M."/>
            <person name="Miettinen O."/>
            <person name="Hibbett D.S."/>
            <person name="Nagy L.G."/>
        </authorList>
    </citation>
    <scope>NUCLEOTIDE SEQUENCE [LARGE SCALE GENOMIC DNA]</scope>
    <source>
        <strain evidence="2 3">HHB13444</strain>
    </source>
</reference>
<name>A0A5C3PSC5_9APHY</name>
<gene>
    <name evidence="2" type="ORF">K466DRAFT_232357</name>
</gene>
<protein>
    <submittedName>
        <fullName evidence="2">Uncharacterized protein</fullName>
    </submittedName>
</protein>
<proteinExistence type="predicted"/>